<dbReference type="GO" id="GO:0015562">
    <property type="term" value="F:efflux transmembrane transporter activity"/>
    <property type="evidence" value="ECO:0007669"/>
    <property type="project" value="InterPro"/>
</dbReference>
<accession>A0AA41WL05</accession>
<dbReference type="AlphaFoldDB" id="A0AA41WL05"/>
<dbReference type="PANTHER" id="PTHR30203">
    <property type="entry name" value="OUTER MEMBRANE CATION EFFLUX PROTEIN"/>
    <property type="match status" value="1"/>
</dbReference>
<comment type="caution">
    <text evidence="2">The sequence shown here is derived from an EMBL/GenBank/DDBJ whole genome shotgun (WGS) entry which is preliminary data.</text>
</comment>
<sequence>MRLNLFRIVLAGASTMLLCGTAAQAQGSPTYLPAESAVREAVAQSPDVLTAEARRDAVLARADGIRAGTAETVVRAIGQGRQVRDPSERHAEGQIAVERPLRLWGKAQADGQLADAAAEAGQLAVKDARHEASRQILALWFGAVRAGQARQAAQENAKAAADLAALTARRVQLGDASRLDAELAAADRARTEAALATAVAAEQTAQAELQARFPGLGRPSFSADTVVPALPQDPPDRLRTQYIQDSHEYRLAMAEEVQAQQMAKRADLERRPDPTVGMFVTVERGGAERIMGVSVAVPIGSVHRRSAALAAAADAEAAARRRLGSERRLGAEFDVLYGNLQGKRASAQAQMEAVTLQKSASDRATRSYRAGESGLTELLATRRSLAEALLAERLARVDLLEADSRLKLDLHRMWDFDD</sequence>
<feature type="chain" id="PRO_5041454326" evidence="1">
    <location>
        <begin position="26"/>
        <end position="418"/>
    </location>
</feature>
<reference evidence="3" key="1">
    <citation type="journal article" date="2023" name="Front. Microbiol.">
        <title>Ralstonia chuxiongensis sp. nov., Ralstonia mojiangensis sp. nov., and Ralstonia soli sp. nov., isolated from tobacco fields, are three novel species in the family Burkholderiaceae.</title>
        <authorList>
            <person name="Lu C.H."/>
            <person name="Zhang Y.Y."/>
            <person name="Jiang N."/>
            <person name="Chen W."/>
            <person name="Shao X."/>
            <person name="Zhao Z.M."/>
            <person name="Lu W.L."/>
            <person name="Hu X."/>
            <person name="Xi Y.X."/>
            <person name="Zou S.Y."/>
            <person name="Wei Q.J."/>
            <person name="Lin Z.L."/>
            <person name="Gong L."/>
            <person name="Gai X.T."/>
            <person name="Zhang L.Q."/>
            <person name="Li J.Y."/>
            <person name="Jin Y."/>
            <person name="Xia Z.Y."/>
        </authorList>
    </citation>
    <scope>NUCLEOTIDE SEQUENCE [LARGE SCALE GENOMIC DNA]</scope>
    <source>
        <strain evidence="3">21YRMH01-3</strain>
    </source>
</reference>
<dbReference type="EMBL" id="JAMYWC010000001">
    <property type="protein sequence ID" value="MCP1170876.1"/>
    <property type="molecule type" value="Genomic_DNA"/>
</dbReference>
<proteinExistence type="predicted"/>
<dbReference type="RefSeq" id="WP_253534392.1">
    <property type="nucleotide sequence ID" value="NZ_JAMYWC010000001.1"/>
</dbReference>
<keyword evidence="1" id="KW-0732">Signal</keyword>
<protein>
    <submittedName>
        <fullName evidence="2">TolC family protein</fullName>
    </submittedName>
</protein>
<evidence type="ECO:0000313" key="2">
    <source>
        <dbReference type="EMBL" id="MCP1170876.1"/>
    </source>
</evidence>
<dbReference type="PANTHER" id="PTHR30203:SF24">
    <property type="entry name" value="BLR4935 PROTEIN"/>
    <property type="match status" value="1"/>
</dbReference>
<evidence type="ECO:0000256" key="1">
    <source>
        <dbReference type="SAM" id="SignalP"/>
    </source>
</evidence>
<gene>
    <name evidence="2" type="ORF">NKG59_00835</name>
</gene>
<dbReference type="Proteomes" id="UP001162793">
    <property type="component" value="Unassembled WGS sequence"/>
</dbReference>
<dbReference type="InterPro" id="IPR010131">
    <property type="entry name" value="MdtP/NodT-like"/>
</dbReference>
<dbReference type="Gene3D" id="1.20.1600.10">
    <property type="entry name" value="Outer membrane efflux proteins (OEP)"/>
    <property type="match status" value="1"/>
</dbReference>
<name>A0AA41WL05_9RALS</name>
<evidence type="ECO:0000313" key="3">
    <source>
        <dbReference type="Proteomes" id="UP001162793"/>
    </source>
</evidence>
<dbReference type="SUPFAM" id="SSF56954">
    <property type="entry name" value="Outer membrane efflux proteins (OEP)"/>
    <property type="match status" value="1"/>
</dbReference>
<keyword evidence="3" id="KW-1185">Reference proteome</keyword>
<organism evidence="2 3">
    <name type="scientific">Ralstonia chuxiongensis</name>
    <dbReference type="NCBI Taxonomy" id="2957504"/>
    <lineage>
        <taxon>Bacteria</taxon>
        <taxon>Pseudomonadati</taxon>
        <taxon>Pseudomonadota</taxon>
        <taxon>Betaproteobacteria</taxon>
        <taxon>Burkholderiales</taxon>
        <taxon>Burkholderiaceae</taxon>
        <taxon>Ralstonia</taxon>
    </lineage>
</organism>
<feature type="signal peptide" evidence="1">
    <location>
        <begin position="1"/>
        <end position="25"/>
    </location>
</feature>